<dbReference type="InterPro" id="IPR029044">
    <property type="entry name" value="Nucleotide-diphossugar_trans"/>
</dbReference>
<gene>
    <name evidence="14" type="ORF">OP8BY_0065</name>
</gene>
<dbReference type="CDD" id="cd04188">
    <property type="entry name" value="DPG_synthase"/>
    <property type="match status" value="1"/>
</dbReference>
<evidence type="ECO:0000256" key="2">
    <source>
        <dbReference type="ARBA" id="ARBA00004922"/>
    </source>
</evidence>
<evidence type="ECO:0000256" key="11">
    <source>
        <dbReference type="ARBA" id="ARBA00023136"/>
    </source>
</evidence>
<comment type="pathway">
    <text evidence="2">Protein modification; protein glycosylation.</text>
</comment>
<dbReference type="AlphaFoldDB" id="A0A3E2BLS0"/>
<dbReference type="PANTHER" id="PTHR10859:SF91">
    <property type="entry name" value="DOLICHYL-PHOSPHATE BETA-GLUCOSYLTRANSFERASE"/>
    <property type="match status" value="1"/>
</dbReference>
<name>A0A3E2BLS0_9BACT</name>
<organism evidence="14 15">
    <name type="scientific">Candidatus Saccharicenans subterraneus</name>
    <dbReference type="NCBI Taxonomy" id="2508984"/>
    <lineage>
        <taxon>Bacteria</taxon>
        <taxon>Candidatus Aminicenantota</taxon>
        <taxon>Candidatus Aminicenantia</taxon>
        <taxon>Candidatus Aminicenantales</taxon>
        <taxon>Candidatus Saccharicenantaceae</taxon>
        <taxon>Candidatus Saccharicenans</taxon>
    </lineage>
</organism>
<dbReference type="PANTHER" id="PTHR10859">
    <property type="entry name" value="GLYCOSYL TRANSFERASE"/>
    <property type="match status" value="1"/>
</dbReference>
<dbReference type="Pfam" id="PF00535">
    <property type="entry name" value="Glycos_transf_2"/>
    <property type="match status" value="1"/>
</dbReference>
<evidence type="ECO:0000256" key="6">
    <source>
        <dbReference type="ARBA" id="ARBA00022679"/>
    </source>
</evidence>
<evidence type="ECO:0000256" key="3">
    <source>
        <dbReference type="ARBA" id="ARBA00006739"/>
    </source>
</evidence>
<reference evidence="14 15" key="1">
    <citation type="submission" date="2018-08" db="EMBL/GenBank/DDBJ databases">
        <title>Genome analysis of the thermophilic bacterium of the candidate phylum Aminicenantes from deep subsurface aquifer revealed its physiology and ecological role.</title>
        <authorList>
            <person name="Kadnikov V.V."/>
            <person name="Mardanov A.V."/>
            <person name="Beletsky A.V."/>
            <person name="Karnachuk O.V."/>
            <person name="Ravin N.V."/>
        </authorList>
    </citation>
    <scope>NUCLEOTIDE SEQUENCE [LARGE SCALE GENOMIC DNA]</scope>
    <source>
        <strain evidence="14">BY38</strain>
    </source>
</reference>
<comment type="caution">
    <text evidence="14">The sequence shown here is derived from an EMBL/GenBank/DDBJ whole genome shotgun (WGS) entry which is preliminary data.</text>
</comment>
<evidence type="ECO:0000256" key="10">
    <source>
        <dbReference type="ARBA" id="ARBA00022989"/>
    </source>
</evidence>
<evidence type="ECO:0000313" key="15">
    <source>
        <dbReference type="Proteomes" id="UP000257323"/>
    </source>
</evidence>
<feature type="domain" description="Glycosyltransferase 2-like" evidence="13">
    <location>
        <begin position="2"/>
        <end position="168"/>
    </location>
</feature>
<evidence type="ECO:0000256" key="9">
    <source>
        <dbReference type="ARBA" id="ARBA00022968"/>
    </source>
</evidence>
<comment type="similarity">
    <text evidence="3">Belongs to the glycosyltransferase 2 family.</text>
</comment>
<dbReference type="SUPFAM" id="SSF53448">
    <property type="entry name" value="Nucleotide-diphospho-sugar transferases"/>
    <property type="match status" value="1"/>
</dbReference>
<evidence type="ECO:0000256" key="5">
    <source>
        <dbReference type="ARBA" id="ARBA00022676"/>
    </source>
</evidence>
<evidence type="ECO:0000256" key="4">
    <source>
        <dbReference type="ARBA" id="ARBA00012583"/>
    </source>
</evidence>
<evidence type="ECO:0000256" key="7">
    <source>
        <dbReference type="ARBA" id="ARBA00022692"/>
    </source>
</evidence>
<sequence length="236" mass="26937">MVPAYNEEQRIGFSLFRIKEYLNSRSLSAEIILVDDGSTDRTAEVAREIMADYPAFRLITLPVNRGKGAAVRAGVLQARGELVLFTDADLSTPIEELEKFLPLMREGFDVVIGCRALPESVIKQRQGWLREHLGKCFNLLVRLLVLKGYRDTQCGFKLFRKEAAREIFFRLETEGFAFDVEALLLARKLGYRIAQVPVVWVNHPQSRVRLVRGSLRMLIELLKIRKKKKGDTLSCP</sequence>
<keyword evidence="5" id="KW-0328">Glycosyltransferase</keyword>
<dbReference type="Gene3D" id="3.90.550.10">
    <property type="entry name" value="Spore Coat Polysaccharide Biosynthesis Protein SpsA, Chain A"/>
    <property type="match status" value="1"/>
</dbReference>
<accession>A0A3E2BLS0</accession>
<comment type="catalytic activity">
    <reaction evidence="12">
        <text>a di-trans,poly-cis-dolichyl phosphate + UDP-alpha-D-glucose = a di-trans,poly-cis-dolichyl beta-D-glucosyl phosphate + UDP</text>
        <dbReference type="Rhea" id="RHEA:15401"/>
        <dbReference type="Rhea" id="RHEA-COMP:19498"/>
        <dbReference type="Rhea" id="RHEA-COMP:19502"/>
        <dbReference type="ChEBI" id="CHEBI:57525"/>
        <dbReference type="ChEBI" id="CHEBI:57683"/>
        <dbReference type="ChEBI" id="CHEBI:58223"/>
        <dbReference type="ChEBI" id="CHEBI:58885"/>
        <dbReference type="EC" id="2.4.1.117"/>
    </reaction>
    <physiologicalReaction direction="left-to-right" evidence="12">
        <dbReference type="Rhea" id="RHEA:15402"/>
    </physiologicalReaction>
</comment>
<dbReference type="EMBL" id="QUAH01000007">
    <property type="protein sequence ID" value="RFT15690.1"/>
    <property type="molecule type" value="Genomic_DNA"/>
</dbReference>
<keyword evidence="9" id="KW-0735">Signal-anchor</keyword>
<dbReference type="InterPro" id="IPR035518">
    <property type="entry name" value="DPG_synthase"/>
</dbReference>
<dbReference type="GO" id="GO:0006487">
    <property type="term" value="P:protein N-linked glycosylation"/>
    <property type="evidence" value="ECO:0007669"/>
    <property type="project" value="TreeGrafter"/>
</dbReference>
<keyword evidence="7" id="KW-0812">Transmembrane</keyword>
<comment type="subcellular location">
    <subcellularLocation>
        <location evidence="1">Endoplasmic reticulum membrane</location>
        <topology evidence="1">Single-pass membrane protein</topology>
    </subcellularLocation>
</comment>
<dbReference type="EC" id="2.4.1.117" evidence="4"/>
<keyword evidence="8" id="KW-0256">Endoplasmic reticulum</keyword>
<dbReference type="Proteomes" id="UP000257323">
    <property type="component" value="Unassembled WGS sequence"/>
</dbReference>
<keyword evidence="11" id="KW-0472">Membrane</keyword>
<evidence type="ECO:0000256" key="12">
    <source>
        <dbReference type="ARBA" id="ARBA00045097"/>
    </source>
</evidence>
<evidence type="ECO:0000259" key="13">
    <source>
        <dbReference type="Pfam" id="PF00535"/>
    </source>
</evidence>
<dbReference type="GO" id="GO:0004581">
    <property type="term" value="F:dolichyl-phosphate beta-glucosyltransferase activity"/>
    <property type="evidence" value="ECO:0007669"/>
    <property type="project" value="UniProtKB-EC"/>
</dbReference>
<keyword evidence="6 14" id="KW-0808">Transferase</keyword>
<evidence type="ECO:0000256" key="1">
    <source>
        <dbReference type="ARBA" id="ARBA00004389"/>
    </source>
</evidence>
<keyword evidence="10" id="KW-1133">Transmembrane helix</keyword>
<proteinExistence type="inferred from homology"/>
<evidence type="ECO:0000256" key="8">
    <source>
        <dbReference type="ARBA" id="ARBA00022824"/>
    </source>
</evidence>
<protein>
    <recommendedName>
        <fullName evidence="4">dolichyl-phosphate beta-glucosyltransferase</fullName>
        <ecNumber evidence="4">2.4.1.117</ecNumber>
    </recommendedName>
</protein>
<dbReference type="InterPro" id="IPR001173">
    <property type="entry name" value="Glyco_trans_2-like"/>
</dbReference>
<evidence type="ECO:0000313" key="14">
    <source>
        <dbReference type="EMBL" id="RFT15690.1"/>
    </source>
</evidence>